<dbReference type="EMBL" id="JAFJMO010000001">
    <property type="protein sequence ID" value="KAJ8288753.1"/>
    <property type="molecule type" value="Genomic_DNA"/>
</dbReference>
<dbReference type="GO" id="GO:0005509">
    <property type="term" value="F:calcium ion binding"/>
    <property type="evidence" value="ECO:0007669"/>
    <property type="project" value="InterPro"/>
</dbReference>
<evidence type="ECO:0000256" key="10">
    <source>
        <dbReference type="SAM" id="Phobius"/>
    </source>
</evidence>
<keyword evidence="6 10" id="KW-1133">Transmembrane helix</keyword>
<feature type="compositionally biased region" description="Polar residues" evidence="9">
    <location>
        <begin position="293"/>
        <end position="314"/>
    </location>
</feature>
<dbReference type="InterPro" id="IPR016187">
    <property type="entry name" value="CTDL_fold"/>
</dbReference>
<keyword evidence="5" id="KW-0430">Lectin</keyword>
<dbReference type="InterPro" id="IPR000152">
    <property type="entry name" value="EGF-type_Asp/Asn_hydroxyl_site"/>
</dbReference>
<keyword evidence="14" id="KW-1185">Reference proteome</keyword>
<evidence type="ECO:0000259" key="12">
    <source>
        <dbReference type="PROSITE" id="PS50041"/>
    </source>
</evidence>
<evidence type="ECO:0000256" key="4">
    <source>
        <dbReference type="ARBA" id="ARBA00022729"/>
    </source>
</evidence>
<name>A0A9Q1E334_CONCO</name>
<gene>
    <name evidence="13" type="ORF">COCON_G00014120</name>
</gene>
<evidence type="ECO:0000256" key="3">
    <source>
        <dbReference type="ARBA" id="ARBA00022692"/>
    </source>
</evidence>
<dbReference type="GO" id="GO:0016020">
    <property type="term" value="C:membrane"/>
    <property type="evidence" value="ECO:0007669"/>
    <property type="project" value="UniProtKB-SubCell"/>
</dbReference>
<feature type="signal peptide" evidence="11">
    <location>
        <begin position="1"/>
        <end position="16"/>
    </location>
</feature>
<dbReference type="AlphaFoldDB" id="A0A9Q1E334"/>
<dbReference type="Gene3D" id="3.10.100.10">
    <property type="entry name" value="Mannose-Binding Protein A, subunit A"/>
    <property type="match status" value="1"/>
</dbReference>
<keyword evidence="3 10" id="KW-0812">Transmembrane</keyword>
<dbReference type="OrthoDB" id="9890094at2759"/>
<evidence type="ECO:0000256" key="9">
    <source>
        <dbReference type="SAM" id="MobiDB-lite"/>
    </source>
</evidence>
<evidence type="ECO:0000256" key="2">
    <source>
        <dbReference type="ARBA" id="ARBA00022553"/>
    </source>
</evidence>
<dbReference type="GO" id="GO:0030246">
    <property type="term" value="F:carbohydrate binding"/>
    <property type="evidence" value="ECO:0007669"/>
    <property type="project" value="UniProtKB-KW"/>
</dbReference>
<feature type="domain" description="C-type lectin" evidence="12">
    <location>
        <begin position="17"/>
        <end position="152"/>
    </location>
</feature>
<evidence type="ECO:0000256" key="1">
    <source>
        <dbReference type="ARBA" id="ARBA00004479"/>
    </source>
</evidence>
<dbReference type="SMART" id="SM00179">
    <property type="entry name" value="EGF_CA"/>
    <property type="match status" value="1"/>
</dbReference>
<dbReference type="PROSITE" id="PS01187">
    <property type="entry name" value="EGF_CA"/>
    <property type="match status" value="1"/>
</dbReference>
<keyword evidence="8" id="KW-1015">Disulfide bond</keyword>
<keyword evidence="7 10" id="KW-0472">Membrane</keyword>
<dbReference type="PROSITE" id="PS00010">
    <property type="entry name" value="ASX_HYDROXYL"/>
    <property type="match status" value="1"/>
</dbReference>
<evidence type="ECO:0000313" key="13">
    <source>
        <dbReference type="EMBL" id="KAJ8288753.1"/>
    </source>
</evidence>
<dbReference type="InterPro" id="IPR016186">
    <property type="entry name" value="C-type_lectin-like/link_sf"/>
</dbReference>
<sequence length="400" mass="44011">MERWICFLGFLRVTSCLTNVLYNLHSKESSFDQALKTCQLDGYLTDMAEEEEAKNIISLIEGRINHAGTHQFWMGLRKTNTECILNDLPLKGFKWTVSDSSETNVSKWKKTPDETCTSVLCGLLTVDYKENTVTDWGWIGSSCREEHPFICRVNKQMAETSQPECEKPTIFQALKLLKVEHNPLLLEVHCPSNDTFILTCSPGNKEWMLGSGSGDITEICLACNPGYTRSDMGSCIDINECAKKPCESGCTNTEGSYVCTCDAAMGYEQSEDSKSCKKLLSPTEAPASSTTTVQSLPPTHPTPQATNGKGSTVTLPPGPAPTTGSSVNLETSEAKFSIWIPVVAAVLALLFLVVIALIIVKCCRRKRSKKLSKEKGGKWKETVVLKAADSLEEINQKEIV</sequence>
<accession>A0A9Q1E334</accession>
<keyword evidence="2" id="KW-0597">Phosphoprotein</keyword>
<comment type="subcellular location">
    <subcellularLocation>
        <location evidence="1">Membrane</location>
        <topology evidence="1">Single-pass type I membrane protein</topology>
    </subcellularLocation>
</comment>
<dbReference type="SMART" id="SM00034">
    <property type="entry name" value="CLECT"/>
    <property type="match status" value="1"/>
</dbReference>
<dbReference type="InterPro" id="IPR001881">
    <property type="entry name" value="EGF-like_Ca-bd_dom"/>
</dbReference>
<proteinExistence type="predicted"/>
<protein>
    <recommendedName>
        <fullName evidence="12">C-type lectin domain-containing protein</fullName>
    </recommendedName>
</protein>
<evidence type="ECO:0000256" key="8">
    <source>
        <dbReference type="ARBA" id="ARBA00023157"/>
    </source>
</evidence>
<dbReference type="Gene3D" id="2.10.25.10">
    <property type="entry name" value="Laminin"/>
    <property type="match status" value="1"/>
</dbReference>
<dbReference type="SUPFAM" id="SSF57196">
    <property type="entry name" value="EGF/Laminin"/>
    <property type="match status" value="1"/>
</dbReference>
<evidence type="ECO:0000256" key="7">
    <source>
        <dbReference type="ARBA" id="ARBA00023136"/>
    </source>
</evidence>
<dbReference type="Pfam" id="PF00059">
    <property type="entry name" value="Lectin_C"/>
    <property type="match status" value="1"/>
</dbReference>
<evidence type="ECO:0000256" key="6">
    <source>
        <dbReference type="ARBA" id="ARBA00022989"/>
    </source>
</evidence>
<dbReference type="PROSITE" id="PS50041">
    <property type="entry name" value="C_TYPE_LECTIN_2"/>
    <property type="match status" value="1"/>
</dbReference>
<dbReference type="InterPro" id="IPR051505">
    <property type="entry name" value="C-type_lectin_domain"/>
</dbReference>
<dbReference type="PANTHER" id="PTHR14789">
    <property type="entry name" value="CHONDROLECTIN VARIANT CHODLFDELTAE"/>
    <property type="match status" value="1"/>
</dbReference>
<feature type="chain" id="PRO_5040335497" description="C-type lectin domain-containing protein" evidence="11">
    <location>
        <begin position="17"/>
        <end position="400"/>
    </location>
</feature>
<dbReference type="GO" id="GO:0032502">
    <property type="term" value="P:developmental process"/>
    <property type="evidence" value="ECO:0007669"/>
    <property type="project" value="UniProtKB-ARBA"/>
</dbReference>
<organism evidence="13 14">
    <name type="scientific">Conger conger</name>
    <name type="common">Conger eel</name>
    <name type="synonym">Muraena conger</name>
    <dbReference type="NCBI Taxonomy" id="82655"/>
    <lineage>
        <taxon>Eukaryota</taxon>
        <taxon>Metazoa</taxon>
        <taxon>Chordata</taxon>
        <taxon>Craniata</taxon>
        <taxon>Vertebrata</taxon>
        <taxon>Euteleostomi</taxon>
        <taxon>Actinopterygii</taxon>
        <taxon>Neopterygii</taxon>
        <taxon>Teleostei</taxon>
        <taxon>Anguilliformes</taxon>
        <taxon>Congridae</taxon>
        <taxon>Conger</taxon>
    </lineage>
</organism>
<dbReference type="SUPFAM" id="SSF56436">
    <property type="entry name" value="C-type lectin-like"/>
    <property type="match status" value="1"/>
</dbReference>
<dbReference type="PANTHER" id="PTHR14789:SF8">
    <property type="entry name" value="C-TYPE LECTIN DOMAIN FAMILY 14 MEMBER A PRECURSOR-RELATED"/>
    <property type="match status" value="1"/>
</dbReference>
<keyword evidence="4 11" id="KW-0732">Signal</keyword>
<evidence type="ECO:0000256" key="5">
    <source>
        <dbReference type="ARBA" id="ARBA00022734"/>
    </source>
</evidence>
<reference evidence="13" key="1">
    <citation type="journal article" date="2023" name="Science">
        <title>Genome structures resolve the early diversification of teleost fishes.</title>
        <authorList>
            <person name="Parey E."/>
            <person name="Louis A."/>
            <person name="Montfort J."/>
            <person name="Bouchez O."/>
            <person name="Roques C."/>
            <person name="Iampietro C."/>
            <person name="Lluch J."/>
            <person name="Castinel A."/>
            <person name="Donnadieu C."/>
            <person name="Desvignes T."/>
            <person name="Floi Bucao C."/>
            <person name="Jouanno E."/>
            <person name="Wen M."/>
            <person name="Mejri S."/>
            <person name="Dirks R."/>
            <person name="Jansen H."/>
            <person name="Henkel C."/>
            <person name="Chen W.J."/>
            <person name="Zahm M."/>
            <person name="Cabau C."/>
            <person name="Klopp C."/>
            <person name="Thompson A.W."/>
            <person name="Robinson-Rechavi M."/>
            <person name="Braasch I."/>
            <person name="Lecointre G."/>
            <person name="Bobe J."/>
            <person name="Postlethwait J.H."/>
            <person name="Berthelot C."/>
            <person name="Roest Crollius H."/>
            <person name="Guiguen Y."/>
        </authorList>
    </citation>
    <scope>NUCLEOTIDE SEQUENCE</scope>
    <source>
        <strain evidence="13">Concon-B</strain>
    </source>
</reference>
<dbReference type="InterPro" id="IPR018097">
    <property type="entry name" value="EGF_Ca-bd_CS"/>
</dbReference>
<dbReference type="CDD" id="cd00054">
    <property type="entry name" value="EGF_CA"/>
    <property type="match status" value="1"/>
</dbReference>
<dbReference type="InterPro" id="IPR001304">
    <property type="entry name" value="C-type_lectin-like"/>
</dbReference>
<dbReference type="Proteomes" id="UP001152803">
    <property type="component" value="Unassembled WGS sequence"/>
</dbReference>
<feature type="transmembrane region" description="Helical" evidence="10">
    <location>
        <begin position="338"/>
        <end position="360"/>
    </location>
</feature>
<evidence type="ECO:0000313" key="14">
    <source>
        <dbReference type="Proteomes" id="UP001152803"/>
    </source>
</evidence>
<evidence type="ECO:0000256" key="11">
    <source>
        <dbReference type="SAM" id="SignalP"/>
    </source>
</evidence>
<comment type="caution">
    <text evidence="13">The sequence shown here is derived from an EMBL/GenBank/DDBJ whole genome shotgun (WGS) entry which is preliminary data.</text>
</comment>
<feature type="region of interest" description="Disordered" evidence="9">
    <location>
        <begin position="287"/>
        <end position="327"/>
    </location>
</feature>